<organism evidence="2 3">
    <name type="scientific">Plantimonas leprariae</name>
    <dbReference type="NCBI Taxonomy" id="2615207"/>
    <lineage>
        <taxon>Bacteria</taxon>
        <taxon>Pseudomonadati</taxon>
        <taxon>Pseudomonadota</taxon>
        <taxon>Alphaproteobacteria</taxon>
        <taxon>Hyphomicrobiales</taxon>
        <taxon>Aurantimonadaceae</taxon>
        <taxon>Plantimonas</taxon>
    </lineage>
</organism>
<comment type="caution">
    <text evidence="2">The sequence shown here is derived from an EMBL/GenBank/DDBJ whole genome shotgun (WGS) entry which is preliminary data.</text>
</comment>
<evidence type="ECO:0000313" key="2">
    <source>
        <dbReference type="EMBL" id="KAB0680011.1"/>
    </source>
</evidence>
<dbReference type="RefSeq" id="WP_150969702.1">
    <property type="nucleotide sequence ID" value="NZ_VZDO01000007.1"/>
</dbReference>
<accession>A0A7V7PPQ7</accession>
<name>A0A7V7PPQ7_9HYPH</name>
<reference evidence="2 3" key="1">
    <citation type="submission" date="2019-09" db="EMBL/GenBank/DDBJ databases">
        <title>YIM 132180 draft genome.</title>
        <authorList>
            <person name="Zhang K."/>
        </authorList>
    </citation>
    <scope>NUCLEOTIDE SEQUENCE [LARGE SCALE GENOMIC DNA]</scope>
    <source>
        <strain evidence="2 3">YIM 132180</strain>
    </source>
</reference>
<evidence type="ECO:0000313" key="3">
    <source>
        <dbReference type="Proteomes" id="UP000432089"/>
    </source>
</evidence>
<dbReference type="Proteomes" id="UP000432089">
    <property type="component" value="Unassembled WGS sequence"/>
</dbReference>
<keyword evidence="3" id="KW-1185">Reference proteome</keyword>
<dbReference type="InterPro" id="IPR009333">
    <property type="entry name" value="DUF992"/>
</dbReference>
<gene>
    <name evidence="2" type="ORF">F6X38_10595</name>
</gene>
<sequence length="167" mass="17060">MFKRALLAGAAVAAALSFAPAAQAGQKIGLLTCQSDGSLGLLVTSKKDYLCVFTPASSRYPSEPYVGRLRTVGVDVGITGRQDFSWAVYAPSFRSGEPMSLDGAYYGASVDAAIASGGGAKVLVGGPNNGFTLQPIGLQAQFGLNATAGVSRFELAAADTGKAVYKN</sequence>
<dbReference type="EMBL" id="VZDO01000007">
    <property type="protein sequence ID" value="KAB0680011.1"/>
    <property type="molecule type" value="Genomic_DNA"/>
</dbReference>
<keyword evidence="1" id="KW-0732">Signal</keyword>
<protein>
    <submittedName>
        <fullName evidence="2">DUF992 domain-containing protein</fullName>
    </submittedName>
</protein>
<feature type="chain" id="PRO_5031003923" evidence="1">
    <location>
        <begin position="25"/>
        <end position="167"/>
    </location>
</feature>
<evidence type="ECO:0000256" key="1">
    <source>
        <dbReference type="SAM" id="SignalP"/>
    </source>
</evidence>
<dbReference type="AlphaFoldDB" id="A0A7V7PPQ7"/>
<dbReference type="Pfam" id="PF06186">
    <property type="entry name" value="DUF992"/>
    <property type="match status" value="1"/>
</dbReference>
<feature type="signal peptide" evidence="1">
    <location>
        <begin position="1"/>
        <end position="24"/>
    </location>
</feature>
<proteinExistence type="predicted"/>